<dbReference type="OrthoDB" id="3400345at2"/>
<keyword evidence="3" id="KW-1185">Reference proteome</keyword>
<dbReference type="InterPro" id="IPR029058">
    <property type="entry name" value="AB_hydrolase_fold"/>
</dbReference>
<dbReference type="PANTHER" id="PTHR43798">
    <property type="entry name" value="MONOACYLGLYCEROL LIPASE"/>
    <property type="match status" value="1"/>
</dbReference>
<name>M0QH14_9ACTN</name>
<evidence type="ECO:0000259" key="1">
    <source>
        <dbReference type="Pfam" id="PF00561"/>
    </source>
</evidence>
<dbReference type="AlphaFoldDB" id="M0QH14"/>
<accession>M0QH14</accession>
<dbReference type="SUPFAM" id="SSF53474">
    <property type="entry name" value="alpha/beta-Hydrolases"/>
    <property type="match status" value="1"/>
</dbReference>
<proteinExistence type="predicted"/>
<evidence type="ECO:0000313" key="2">
    <source>
        <dbReference type="EMBL" id="GAC67729.1"/>
    </source>
</evidence>
<dbReference type="InterPro" id="IPR000073">
    <property type="entry name" value="AB_hydrolase_1"/>
</dbReference>
<keyword evidence="2" id="KW-0378">Hydrolase</keyword>
<dbReference type="InterPro" id="IPR050266">
    <property type="entry name" value="AB_hydrolase_sf"/>
</dbReference>
<dbReference type="EMBL" id="BANX01000009">
    <property type="protein sequence ID" value="GAC67729.1"/>
    <property type="molecule type" value="Genomic_DNA"/>
</dbReference>
<reference evidence="2 3" key="1">
    <citation type="submission" date="2013-01" db="EMBL/GenBank/DDBJ databases">
        <title>Whole genome shotgun sequence of Gordonia soli NBRC 108243.</title>
        <authorList>
            <person name="Isaki-Nakamura S."/>
            <person name="Hosoyama A."/>
            <person name="Tsuchikane K."/>
            <person name="Ando Y."/>
            <person name="Baba S."/>
            <person name="Ohji S."/>
            <person name="Hamada M."/>
            <person name="Tamura T."/>
            <person name="Yamazoe A."/>
            <person name="Yamazaki S."/>
            <person name="Fujita N."/>
        </authorList>
    </citation>
    <scope>NUCLEOTIDE SEQUENCE [LARGE SCALE GENOMIC DNA]</scope>
    <source>
        <strain evidence="2 3">NBRC 108243</strain>
    </source>
</reference>
<organism evidence="2 3">
    <name type="scientific">Gordonia soli NBRC 108243</name>
    <dbReference type="NCBI Taxonomy" id="1223545"/>
    <lineage>
        <taxon>Bacteria</taxon>
        <taxon>Bacillati</taxon>
        <taxon>Actinomycetota</taxon>
        <taxon>Actinomycetes</taxon>
        <taxon>Mycobacteriales</taxon>
        <taxon>Gordoniaceae</taxon>
        <taxon>Gordonia</taxon>
    </lineage>
</organism>
<protein>
    <submittedName>
        <fullName evidence="2">Putative hydrolase</fullName>
    </submittedName>
</protein>
<dbReference type="eggNOG" id="COG2267">
    <property type="taxonomic scope" value="Bacteria"/>
</dbReference>
<dbReference type="Pfam" id="PF00561">
    <property type="entry name" value="Abhydrolase_1"/>
    <property type="match status" value="1"/>
</dbReference>
<dbReference type="Gene3D" id="3.40.50.1820">
    <property type="entry name" value="alpha/beta hydrolase"/>
    <property type="match status" value="1"/>
</dbReference>
<dbReference type="GO" id="GO:0016020">
    <property type="term" value="C:membrane"/>
    <property type="evidence" value="ECO:0007669"/>
    <property type="project" value="TreeGrafter"/>
</dbReference>
<sequence length="299" mass="32736">MPEQDLTAGLGAQTVVDLPAGPVRVYRRGAGPTIVFVHGMSVNAAAWRRVVPALADEFDCVTADWPFGAHQMPMSPDADLSAPGIADIIASTIERLGLSDVTLVGNDGGGLLTQVMVTRHPHRIGRVVLTNCDAYENFPPPEFDYLCRVARLPVSPRLASAALRPAFVGRLFGRWCRGFGGLHRHPVPDAVIDHHLRGLRESPEVFRDFVKFLRSVDAEHAITAARGFGDVHQPVLVAWAPGDRFFPEHHAHRLAADFPDARLEFIDDSNTWVAEDNPDRVIELIRGFVDGGRSPSVSR</sequence>
<dbReference type="STRING" id="1223545.GS4_09_00430"/>
<dbReference type="GO" id="GO:0016787">
    <property type="term" value="F:hydrolase activity"/>
    <property type="evidence" value="ECO:0007669"/>
    <property type="project" value="UniProtKB-KW"/>
</dbReference>
<comment type="caution">
    <text evidence="2">The sequence shown here is derived from an EMBL/GenBank/DDBJ whole genome shotgun (WGS) entry which is preliminary data.</text>
</comment>
<evidence type="ECO:0000313" key="3">
    <source>
        <dbReference type="Proteomes" id="UP000011666"/>
    </source>
</evidence>
<dbReference type="RefSeq" id="WP_007619191.1">
    <property type="nucleotide sequence ID" value="NZ_BANX01000009.1"/>
</dbReference>
<dbReference type="Proteomes" id="UP000011666">
    <property type="component" value="Unassembled WGS sequence"/>
</dbReference>
<feature type="domain" description="AB hydrolase-1" evidence="1">
    <location>
        <begin position="32"/>
        <end position="278"/>
    </location>
</feature>
<gene>
    <name evidence="2" type="ORF">GS4_09_00430</name>
</gene>
<dbReference type="PANTHER" id="PTHR43798:SF33">
    <property type="entry name" value="HYDROLASE, PUTATIVE (AFU_ORTHOLOGUE AFUA_2G14860)-RELATED"/>
    <property type="match status" value="1"/>
</dbReference>